<dbReference type="PROSITE" id="PS50928">
    <property type="entry name" value="ABC_TM1"/>
    <property type="match status" value="1"/>
</dbReference>
<dbReference type="PANTHER" id="PTHR43005">
    <property type="entry name" value="BLR7065 PROTEIN"/>
    <property type="match status" value="1"/>
</dbReference>
<dbReference type="Proteomes" id="UP001242480">
    <property type="component" value="Unassembled WGS sequence"/>
</dbReference>
<organism evidence="9 10">
    <name type="scientific">Labrys wisconsinensis</name>
    <dbReference type="NCBI Taxonomy" id="425677"/>
    <lineage>
        <taxon>Bacteria</taxon>
        <taxon>Pseudomonadati</taxon>
        <taxon>Pseudomonadota</taxon>
        <taxon>Alphaproteobacteria</taxon>
        <taxon>Hyphomicrobiales</taxon>
        <taxon>Xanthobacteraceae</taxon>
        <taxon>Labrys</taxon>
    </lineage>
</organism>
<keyword evidence="9" id="KW-0762">Sugar transport</keyword>
<keyword evidence="3" id="KW-1003">Cell membrane</keyword>
<evidence type="ECO:0000256" key="3">
    <source>
        <dbReference type="ARBA" id="ARBA00022475"/>
    </source>
</evidence>
<dbReference type="Gene3D" id="1.10.3720.10">
    <property type="entry name" value="MetI-like"/>
    <property type="match status" value="1"/>
</dbReference>
<name>A0ABU0J939_9HYPH</name>
<comment type="subcellular location">
    <subcellularLocation>
        <location evidence="1 7">Cell membrane</location>
        <topology evidence="1 7">Multi-pass membrane protein</topology>
    </subcellularLocation>
</comment>
<keyword evidence="4 7" id="KW-0812">Transmembrane</keyword>
<reference evidence="9 10" key="1">
    <citation type="submission" date="2023-07" db="EMBL/GenBank/DDBJ databases">
        <title>Genomic Encyclopedia of Type Strains, Phase IV (KMG-IV): sequencing the most valuable type-strain genomes for metagenomic binning, comparative biology and taxonomic classification.</title>
        <authorList>
            <person name="Goeker M."/>
        </authorList>
    </citation>
    <scope>NUCLEOTIDE SEQUENCE [LARGE SCALE GENOMIC DNA]</scope>
    <source>
        <strain evidence="9 10">DSM 19619</strain>
    </source>
</reference>
<keyword evidence="5 7" id="KW-1133">Transmembrane helix</keyword>
<dbReference type="InterPro" id="IPR000515">
    <property type="entry name" value="MetI-like"/>
</dbReference>
<evidence type="ECO:0000256" key="1">
    <source>
        <dbReference type="ARBA" id="ARBA00004651"/>
    </source>
</evidence>
<evidence type="ECO:0000256" key="7">
    <source>
        <dbReference type="RuleBase" id="RU363032"/>
    </source>
</evidence>
<dbReference type="EMBL" id="JAUSVX010000004">
    <property type="protein sequence ID" value="MDQ0469667.1"/>
    <property type="molecule type" value="Genomic_DNA"/>
</dbReference>
<evidence type="ECO:0000313" key="9">
    <source>
        <dbReference type="EMBL" id="MDQ0469667.1"/>
    </source>
</evidence>
<feature type="transmembrane region" description="Helical" evidence="7">
    <location>
        <begin position="219"/>
        <end position="241"/>
    </location>
</feature>
<keyword evidence="2 7" id="KW-0813">Transport</keyword>
<accession>A0ABU0J939</accession>
<feature type="transmembrane region" description="Helical" evidence="7">
    <location>
        <begin position="120"/>
        <end position="140"/>
    </location>
</feature>
<evidence type="ECO:0000259" key="8">
    <source>
        <dbReference type="PROSITE" id="PS50928"/>
    </source>
</evidence>
<evidence type="ECO:0000256" key="4">
    <source>
        <dbReference type="ARBA" id="ARBA00022692"/>
    </source>
</evidence>
<dbReference type="CDD" id="cd06261">
    <property type="entry name" value="TM_PBP2"/>
    <property type="match status" value="1"/>
</dbReference>
<evidence type="ECO:0000256" key="6">
    <source>
        <dbReference type="ARBA" id="ARBA00023136"/>
    </source>
</evidence>
<feature type="transmembrane region" description="Helical" evidence="7">
    <location>
        <begin position="21"/>
        <end position="43"/>
    </location>
</feature>
<dbReference type="SUPFAM" id="SSF161098">
    <property type="entry name" value="MetI-like"/>
    <property type="match status" value="1"/>
</dbReference>
<sequence length="308" mass="33882">MPVRDMTLRRLSGGDLRLGMPAPWLLLLPLLIVIAGIVGYPFVQTIVLSFTNARLLTGFAASHWVGFENYQFALTDVEFLQALLRTLYFTGMSVGFEAILGVLVALLLNQEFRGRTLCRALLVLPWAVPTIVNALMWRLIYQPDFGGLNAALVQTGLMDAYRSWLGDGASAMNAIVFADVWKNYPLVALIVLAALQNAPKDLYEAARIDGANAWQRFRVVTWPVISAPLVIALVLRCIEALKVFDIVYVMTRGGPANATKTVSFFVYQESFGFNRVGSGASYALIVVLIATVFVAAYVRLLRRTEAGA</sequence>
<dbReference type="Pfam" id="PF00528">
    <property type="entry name" value="BPD_transp_1"/>
    <property type="match status" value="1"/>
</dbReference>
<gene>
    <name evidence="9" type="ORF">QO011_002683</name>
</gene>
<dbReference type="PANTHER" id="PTHR43005:SF2">
    <property type="entry name" value="INTEGRAL MEMBRANE SUGAR TRANSPORT PROTEIN"/>
    <property type="match status" value="1"/>
</dbReference>
<keyword evidence="6 7" id="KW-0472">Membrane</keyword>
<feature type="transmembrane region" description="Helical" evidence="7">
    <location>
        <begin position="87"/>
        <end position="108"/>
    </location>
</feature>
<comment type="caution">
    <text evidence="9">The sequence shown here is derived from an EMBL/GenBank/DDBJ whole genome shotgun (WGS) entry which is preliminary data.</text>
</comment>
<keyword evidence="10" id="KW-1185">Reference proteome</keyword>
<proteinExistence type="inferred from homology"/>
<feature type="domain" description="ABC transmembrane type-1" evidence="8">
    <location>
        <begin position="83"/>
        <end position="299"/>
    </location>
</feature>
<evidence type="ECO:0000313" key="10">
    <source>
        <dbReference type="Proteomes" id="UP001242480"/>
    </source>
</evidence>
<evidence type="ECO:0000256" key="2">
    <source>
        <dbReference type="ARBA" id="ARBA00022448"/>
    </source>
</evidence>
<dbReference type="InterPro" id="IPR035906">
    <property type="entry name" value="MetI-like_sf"/>
</dbReference>
<comment type="similarity">
    <text evidence="7">Belongs to the binding-protein-dependent transport system permease family.</text>
</comment>
<feature type="transmembrane region" description="Helical" evidence="7">
    <location>
        <begin position="181"/>
        <end position="198"/>
    </location>
</feature>
<protein>
    <submittedName>
        <fullName evidence="9">Multiple sugar transport system permease protein</fullName>
    </submittedName>
</protein>
<evidence type="ECO:0000256" key="5">
    <source>
        <dbReference type="ARBA" id="ARBA00022989"/>
    </source>
</evidence>
<feature type="transmembrane region" description="Helical" evidence="7">
    <location>
        <begin position="280"/>
        <end position="300"/>
    </location>
</feature>